<protein>
    <submittedName>
        <fullName evidence="1">Uncharacterized protein</fullName>
    </submittedName>
</protein>
<sequence>FTLSQFHIYNAFNCVWTSELHANSNVILGWNEDVLGDNEAEIPQRHRSMPVEAGLRQRAEYEMGMLASMASTFLPIVLRIITSFPPSTAIQVFINVSFGLQFEDMPTIWNLLQVQGCLKG</sequence>
<proteinExistence type="predicted"/>
<feature type="non-terminal residue" evidence="1">
    <location>
        <position position="1"/>
    </location>
</feature>
<dbReference type="AlphaFoldDB" id="A0AAD5C3L1"/>
<dbReference type="Proteomes" id="UP001206925">
    <property type="component" value="Unassembled WGS sequence"/>
</dbReference>
<accession>A0AAD5C3L1</accession>
<keyword evidence="2" id="KW-1185">Reference proteome</keyword>
<evidence type="ECO:0000313" key="1">
    <source>
        <dbReference type="EMBL" id="KAI7734716.1"/>
    </source>
</evidence>
<comment type="caution">
    <text evidence="1">The sequence shown here is derived from an EMBL/GenBank/DDBJ whole genome shotgun (WGS) entry which is preliminary data.</text>
</comment>
<reference evidence="1" key="1">
    <citation type="submission" date="2022-06" db="EMBL/GenBank/DDBJ databases">
        <title>Uncovering the hologenomic basis of an extraordinary plant invasion.</title>
        <authorList>
            <person name="Bieker V.C."/>
            <person name="Martin M.D."/>
            <person name="Gilbert T."/>
            <person name="Hodgins K."/>
            <person name="Battlay P."/>
            <person name="Petersen B."/>
            <person name="Wilson J."/>
        </authorList>
    </citation>
    <scope>NUCLEOTIDE SEQUENCE</scope>
    <source>
        <strain evidence="1">AA19_3_7</strain>
        <tissue evidence="1">Leaf</tissue>
    </source>
</reference>
<evidence type="ECO:0000313" key="2">
    <source>
        <dbReference type="Proteomes" id="UP001206925"/>
    </source>
</evidence>
<gene>
    <name evidence="1" type="ORF">M8C21_015423</name>
</gene>
<organism evidence="1 2">
    <name type="scientific">Ambrosia artemisiifolia</name>
    <name type="common">Common ragweed</name>
    <dbReference type="NCBI Taxonomy" id="4212"/>
    <lineage>
        <taxon>Eukaryota</taxon>
        <taxon>Viridiplantae</taxon>
        <taxon>Streptophyta</taxon>
        <taxon>Embryophyta</taxon>
        <taxon>Tracheophyta</taxon>
        <taxon>Spermatophyta</taxon>
        <taxon>Magnoliopsida</taxon>
        <taxon>eudicotyledons</taxon>
        <taxon>Gunneridae</taxon>
        <taxon>Pentapetalae</taxon>
        <taxon>asterids</taxon>
        <taxon>campanulids</taxon>
        <taxon>Asterales</taxon>
        <taxon>Asteraceae</taxon>
        <taxon>Asteroideae</taxon>
        <taxon>Heliantheae alliance</taxon>
        <taxon>Heliantheae</taxon>
        <taxon>Ambrosia</taxon>
    </lineage>
</organism>
<name>A0AAD5C3L1_AMBAR</name>
<dbReference type="EMBL" id="JAMZMK010009660">
    <property type="protein sequence ID" value="KAI7734716.1"/>
    <property type="molecule type" value="Genomic_DNA"/>
</dbReference>